<dbReference type="Proteomes" id="UP000198521">
    <property type="component" value="Unassembled WGS sequence"/>
</dbReference>
<evidence type="ECO:0000256" key="5">
    <source>
        <dbReference type="ARBA" id="ARBA00022729"/>
    </source>
</evidence>
<dbReference type="Gene3D" id="2.40.170.20">
    <property type="entry name" value="TonB-dependent receptor, beta-barrel domain"/>
    <property type="match status" value="1"/>
</dbReference>
<dbReference type="InterPro" id="IPR039426">
    <property type="entry name" value="TonB-dep_rcpt-like"/>
</dbReference>
<gene>
    <name evidence="14" type="ORF">SAMN04487910_2137</name>
</gene>
<dbReference type="Pfam" id="PF00593">
    <property type="entry name" value="TonB_dep_Rec_b-barrel"/>
    <property type="match status" value="1"/>
</dbReference>
<dbReference type="EMBL" id="FOAB01000003">
    <property type="protein sequence ID" value="SEL24325.1"/>
    <property type="molecule type" value="Genomic_DNA"/>
</dbReference>
<evidence type="ECO:0000256" key="2">
    <source>
        <dbReference type="ARBA" id="ARBA00022448"/>
    </source>
</evidence>
<keyword evidence="2 10" id="KW-0813">Transport</keyword>
<dbReference type="InterPro" id="IPR000531">
    <property type="entry name" value="Beta-barrel_TonB"/>
</dbReference>
<evidence type="ECO:0000313" key="15">
    <source>
        <dbReference type="Proteomes" id="UP000198521"/>
    </source>
</evidence>
<keyword evidence="8" id="KW-0675">Receptor</keyword>
<dbReference type="GO" id="GO:0009279">
    <property type="term" value="C:cell outer membrane"/>
    <property type="evidence" value="ECO:0007669"/>
    <property type="project" value="UniProtKB-SubCell"/>
</dbReference>
<name>A0A1H7NMW0_AQUAM</name>
<evidence type="ECO:0000256" key="8">
    <source>
        <dbReference type="ARBA" id="ARBA00023170"/>
    </source>
</evidence>
<evidence type="ECO:0000256" key="4">
    <source>
        <dbReference type="ARBA" id="ARBA00022692"/>
    </source>
</evidence>
<sequence length="1000" mass="108227">MKKQTQISKGLLLFLFFFPVVLFAQETITGKVINENTGEGVSFINVVEDGTSNGTASDIDGNFSITVNSLPVTLRVFSIGFTTKLVTVENAGAITVQVAESLEALDEIVVTGLGSSIKRANLANAVSTVSSEELVGNTGQTTVDGALYGKVTGVNITASSGAPGGGTALRLRGISSINGNNQPLFIVDGVYINNVEIPSGLRFASGANRGNEENAGNRLADIDPNDIENIEILKGASAAAIYGTRANAGVVIITTKKGKGGKTKIRFSQDTGINVIQNRLGLRPWTATSVFDAFFTPNPDDPAAEARSRAAAEAEVAAFNNAIQNGGLIDYEDEIYGNVGFISETKLSASGGNDKTRFYIGGSYRDEEGIIQKTGFDRFSIRSNIDHKISDIFDVSLSSNYVRSNSSRSFTGNENEGGLSFGYTLAFTRPWNNLFPDADGNYPNNPNYPGNPIFVRDQAKNEDSNNRFIQGVKFTTKLLTKENDRVKFVVNGGIDYLANETYVYVPETHQAQVGNQEGFVAEGRNNFTQFNLLAFAVWDHTAFDGNLNLTTQGGVSYLEQQANLVNSRGSNLFGGQTSVDQSVNQVIDQTRSNQKDFGYFAQVEGNYKDQIIGTLGYRLDKSTLNGDVNKFYGFPKASLAINVANFDFWQFEPINQLKIRTAYGETGSSAAFGSAFTSLNPNNIGGNGGLGVGTRGDRDIEPETSAEFEVGLDLGILDSRISFEASYYNRKVSDLILSRNVPASSGFTTETTNLADLVNQGLELAVRGDVYRSDNFFWNTGIQFYFNRSEVTRLDVPAFAQPGAGFGTGLGTFFIEEGQPVTQIVGNIDPDGDGPLEASLKQVGNVEPDFQMAFNNQFTLFKQIDVSFLLQWKQGGENLNLSRFLTDLGQTSPDLETPEGQARLGTAANAERFVEDAGYVRLREASIYYRFPSNIIEGLFGEVVEGIKLGVSGRNLFTITDYSSYDPEVSVNGGAGLSSGIEVTPFPSSQQFYFHLNVNF</sequence>
<dbReference type="PROSITE" id="PS52016">
    <property type="entry name" value="TONB_DEPENDENT_REC_3"/>
    <property type="match status" value="1"/>
</dbReference>
<dbReference type="AlphaFoldDB" id="A0A1H7NMW0"/>
<dbReference type="OrthoDB" id="9768177at2"/>
<evidence type="ECO:0000256" key="6">
    <source>
        <dbReference type="ARBA" id="ARBA00023077"/>
    </source>
</evidence>
<dbReference type="InterPro" id="IPR012910">
    <property type="entry name" value="Plug_dom"/>
</dbReference>
<keyword evidence="3 10" id="KW-1134">Transmembrane beta strand</keyword>
<dbReference type="Gene3D" id="2.60.40.1120">
    <property type="entry name" value="Carboxypeptidase-like, regulatory domain"/>
    <property type="match status" value="1"/>
</dbReference>
<dbReference type="InterPro" id="IPR037066">
    <property type="entry name" value="Plug_dom_sf"/>
</dbReference>
<dbReference type="STRING" id="1038014.SAMN04487910_2137"/>
<accession>A0A1H7NMW0</accession>
<proteinExistence type="inferred from homology"/>
<feature type="domain" description="TonB-dependent receptor-like beta-barrel" evidence="12">
    <location>
        <begin position="411"/>
        <end position="956"/>
    </location>
</feature>
<dbReference type="Pfam" id="PF07715">
    <property type="entry name" value="Plug"/>
    <property type="match status" value="1"/>
</dbReference>
<dbReference type="PANTHER" id="PTHR30069:SF29">
    <property type="entry name" value="HEMOGLOBIN AND HEMOGLOBIN-HAPTOGLOBIN-BINDING PROTEIN 1-RELATED"/>
    <property type="match status" value="1"/>
</dbReference>
<dbReference type="InterPro" id="IPR023997">
    <property type="entry name" value="TonB-dep_OMP_SusC/RagA_CS"/>
</dbReference>
<dbReference type="GO" id="GO:0044718">
    <property type="term" value="P:siderophore transmembrane transport"/>
    <property type="evidence" value="ECO:0007669"/>
    <property type="project" value="TreeGrafter"/>
</dbReference>
<evidence type="ECO:0000256" key="3">
    <source>
        <dbReference type="ARBA" id="ARBA00022452"/>
    </source>
</evidence>
<evidence type="ECO:0000256" key="11">
    <source>
        <dbReference type="RuleBase" id="RU003357"/>
    </source>
</evidence>
<dbReference type="SUPFAM" id="SSF49464">
    <property type="entry name" value="Carboxypeptidase regulatory domain-like"/>
    <property type="match status" value="1"/>
</dbReference>
<dbReference type="InterPro" id="IPR008969">
    <property type="entry name" value="CarboxyPept-like_regulatory"/>
</dbReference>
<dbReference type="PANTHER" id="PTHR30069">
    <property type="entry name" value="TONB-DEPENDENT OUTER MEMBRANE RECEPTOR"/>
    <property type="match status" value="1"/>
</dbReference>
<dbReference type="NCBIfam" id="TIGR04056">
    <property type="entry name" value="OMP_RagA_SusC"/>
    <property type="match status" value="1"/>
</dbReference>
<evidence type="ECO:0000259" key="12">
    <source>
        <dbReference type="Pfam" id="PF00593"/>
    </source>
</evidence>
<keyword evidence="6 11" id="KW-0798">TonB box</keyword>
<dbReference type="GO" id="GO:0015344">
    <property type="term" value="F:siderophore uptake transmembrane transporter activity"/>
    <property type="evidence" value="ECO:0007669"/>
    <property type="project" value="TreeGrafter"/>
</dbReference>
<dbReference type="InterPro" id="IPR036942">
    <property type="entry name" value="Beta-barrel_TonB_sf"/>
</dbReference>
<keyword evidence="9 10" id="KW-0998">Cell outer membrane</keyword>
<evidence type="ECO:0000256" key="7">
    <source>
        <dbReference type="ARBA" id="ARBA00023136"/>
    </source>
</evidence>
<keyword evidence="5" id="KW-0732">Signal</keyword>
<keyword evidence="4 10" id="KW-0812">Transmembrane</keyword>
<dbReference type="RefSeq" id="WP_091408115.1">
    <property type="nucleotide sequence ID" value="NZ_FOAB01000003.1"/>
</dbReference>
<dbReference type="Gene3D" id="2.170.130.10">
    <property type="entry name" value="TonB-dependent receptor, plug domain"/>
    <property type="match status" value="1"/>
</dbReference>
<evidence type="ECO:0000256" key="1">
    <source>
        <dbReference type="ARBA" id="ARBA00004571"/>
    </source>
</evidence>
<protein>
    <submittedName>
        <fullName evidence="14">TonB-linked outer membrane protein, SusC/RagA family</fullName>
    </submittedName>
</protein>
<evidence type="ECO:0000259" key="13">
    <source>
        <dbReference type="Pfam" id="PF07715"/>
    </source>
</evidence>
<keyword evidence="15" id="KW-1185">Reference proteome</keyword>
<organism evidence="14 15">
    <name type="scientific">Aquimarina amphilecti</name>
    <dbReference type="NCBI Taxonomy" id="1038014"/>
    <lineage>
        <taxon>Bacteria</taxon>
        <taxon>Pseudomonadati</taxon>
        <taxon>Bacteroidota</taxon>
        <taxon>Flavobacteriia</taxon>
        <taxon>Flavobacteriales</taxon>
        <taxon>Flavobacteriaceae</taxon>
        <taxon>Aquimarina</taxon>
    </lineage>
</organism>
<comment type="similarity">
    <text evidence="10 11">Belongs to the TonB-dependent receptor family.</text>
</comment>
<keyword evidence="7 10" id="KW-0472">Membrane</keyword>
<reference evidence="14 15" key="1">
    <citation type="submission" date="2016-10" db="EMBL/GenBank/DDBJ databases">
        <authorList>
            <person name="de Groot N.N."/>
        </authorList>
    </citation>
    <scope>NUCLEOTIDE SEQUENCE [LARGE SCALE GENOMIC DNA]</scope>
    <source>
        <strain evidence="14 15">DSM 25232</strain>
    </source>
</reference>
<dbReference type="Pfam" id="PF13715">
    <property type="entry name" value="CarbopepD_reg_2"/>
    <property type="match status" value="1"/>
</dbReference>
<dbReference type="SUPFAM" id="SSF56935">
    <property type="entry name" value="Porins"/>
    <property type="match status" value="1"/>
</dbReference>
<feature type="domain" description="TonB-dependent receptor plug" evidence="13">
    <location>
        <begin position="121"/>
        <end position="250"/>
    </location>
</feature>
<evidence type="ECO:0000256" key="9">
    <source>
        <dbReference type="ARBA" id="ARBA00023237"/>
    </source>
</evidence>
<dbReference type="InterPro" id="IPR023996">
    <property type="entry name" value="TonB-dep_OMP_SusC/RagA"/>
</dbReference>
<evidence type="ECO:0000313" key="14">
    <source>
        <dbReference type="EMBL" id="SEL24325.1"/>
    </source>
</evidence>
<evidence type="ECO:0000256" key="10">
    <source>
        <dbReference type="PROSITE-ProRule" id="PRU01360"/>
    </source>
</evidence>
<dbReference type="NCBIfam" id="TIGR04057">
    <property type="entry name" value="SusC_RagA_signa"/>
    <property type="match status" value="1"/>
</dbReference>
<comment type="subcellular location">
    <subcellularLocation>
        <location evidence="1 10">Cell outer membrane</location>
        <topology evidence="1 10">Multi-pass membrane protein</topology>
    </subcellularLocation>
</comment>